<evidence type="ECO:0000313" key="2">
    <source>
        <dbReference type="EMBL" id="KAF2876567.1"/>
    </source>
</evidence>
<feature type="compositionally biased region" description="Low complexity" evidence="1">
    <location>
        <begin position="112"/>
        <end position="124"/>
    </location>
</feature>
<dbReference type="AlphaFoldDB" id="A0A7C8INF0"/>
<feature type="region of interest" description="Disordered" evidence="1">
    <location>
        <begin position="45"/>
        <end position="163"/>
    </location>
</feature>
<gene>
    <name evidence="2" type="ORF">BDV95DRAFT_602546</name>
</gene>
<feature type="compositionally biased region" description="Basic and acidic residues" evidence="1">
    <location>
        <begin position="72"/>
        <end position="81"/>
    </location>
</feature>
<organism evidence="2 3">
    <name type="scientific">Massariosphaeria phaeospora</name>
    <dbReference type="NCBI Taxonomy" id="100035"/>
    <lineage>
        <taxon>Eukaryota</taxon>
        <taxon>Fungi</taxon>
        <taxon>Dikarya</taxon>
        <taxon>Ascomycota</taxon>
        <taxon>Pezizomycotina</taxon>
        <taxon>Dothideomycetes</taxon>
        <taxon>Pleosporomycetidae</taxon>
        <taxon>Pleosporales</taxon>
        <taxon>Pleosporales incertae sedis</taxon>
        <taxon>Massariosphaeria</taxon>
    </lineage>
</organism>
<feature type="compositionally biased region" description="Polar residues" evidence="1">
    <location>
        <begin position="55"/>
        <end position="68"/>
    </location>
</feature>
<feature type="region of interest" description="Disordered" evidence="1">
    <location>
        <begin position="1"/>
        <end position="25"/>
    </location>
</feature>
<dbReference type="Proteomes" id="UP000481861">
    <property type="component" value="Unassembled WGS sequence"/>
</dbReference>
<reference evidence="2 3" key="1">
    <citation type="submission" date="2020-01" db="EMBL/GenBank/DDBJ databases">
        <authorList>
            <consortium name="DOE Joint Genome Institute"/>
            <person name="Haridas S."/>
            <person name="Albert R."/>
            <person name="Binder M."/>
            <person name="Bloem J."/>
            <person name="Labutti K."/>
            <person name="Salamov A."/>
            <person name="Andreopoulos B."/>
            <person name="Baker S.E."/>
            <person name="Barry K."/>
            <person name="Bills G."/>
            <person name="Bluhm B.H."/>
            <person name="Cannon C."/>
            <person name="Castanera R."/>
            <person name="Culley D.E."/>
            <person name="Daum C."/>
            <person name="Ezra D."/>
            <person name="Gonzalez J.B."/>
            <person name="Henrissat B."/>
            <person name="Kuo A."/>
            <person name="Liang C."/>
            <person name="Lipzen A."/>
            <person name="Lutzoni F."/>
            <person name="Magnuson J."/>
            <person name="Mondo S."/>
            <person name="Nolan M."/>
            <person name="Ohm R."/>
            <person name="Pangilinan J."/>
            <person name="Park H.-J.H."/>
            <person name="Ramirez L."/>
            <person name="Alfaro M."/>
            <person name="Sun H."/>
            <person name="Tritt A."/>
            <person name="Yoshinaga Y."/>
            <person name="Zwiers L.-H.L."/>
            <person name="Turgeon B.G."/>
            <person name="Goodwin S.B."/>
            <person name="Spatafora J.W."/>
            <person name="Crous P.W."/>
            <person name="Grigoriev I.V."/>
        </authorList>
    </citation>
    <scope>NUCLEOTIDE SEQUENCE [LARGE SCALE GENOMIC DNA]</scope>
    <source>
        <strain evidence="2 3">CBS 611.86</strain>
    </source>
</reference>
<comment type="caution">
    <text evidence="2">The sequence shown here is derived from an EMBL/GenBank/DDBJ whole genome shotgun (WGS) entry which is preliminary data.</text>
</comment>
<feature type="compositionally biased region" description="Low complexity" evidence="1">
    <location>
        <begin position="10"/>
        <end position="21"/>
    </location>
</feature>
<feature type="compositionally biased region" description="Basic residues" evidence="1">
    <location>
        <begin position="82"/>
        <end position="92"/>
    </location>
</feature>
<sequence>MLDTLAPRLSSTPPSSSHGTSMGRVDSGLDASFALNAPPFMCTSSTAPTRPLLPKQTSPHDTPTTPQLVSLEPRRTASEKRHAGRRPAASRRKTAEPSSENSTLPCPRKTAESSSENSTTQTTQSRRHGRESKQSSRRTSCTFVDPSRPTRHYRIRSSQTVPTTGRDIDDVLALHFRSCSLFQSLTNHAGPPSSPICGYGKVAHADVVGPVQANSIWPTVAPPPGVDDTALVNERCRLKQSQETVDNTTTHWMSSTTRKREYEHIDRANSGLRGLLRKVVPRCVSGPPPPRFYEANTLDDDTCSVRRYRVDLSDHHNEEKSAASLRGEIPQFAKSMNLHRVKKLWGCF</sequence>
<proteinExistence type="predicted"/>
<keyword evidence="3" id="KW-1185">Reference proteome</keyword>
<evidence type="ECO:0000256" key="1">
    <source>
        <dbReference type="SAM" id="MobiDB-lite"/>
    </source>
</evidence>
<dbReference type="OrthoDB" id="5366332at2759"/>
<evidence type="ECO:0000313" key="3">
    <source>
        <dbReference type="Proteomes" id="UP000481861"/>
    </source>
</evidence>
<accession>A0A7C8INF0</accession>
<protein>
    <submittedName>
        <fullName evidence="2">Uncharacterized protein</fullName>
    </submittedName>
</protein>
<name>A0A7C8INF0_9PLEO</name>
<dbReference type="EMBL" id="JAADJZ010000003">
    <property type="protein sequence ID" value="KAF2876567.1"/>
    <property type="molecule type" value="Genomic_DNA"/>
</dbReference>